<dbReference type="PANTHER" id="PTHR32332">
    <property type="entry name" value="2-NITROPROPANE DIOXYGENASE"/>
    <property type="match status" value="1"/>
</dbReference>
<keyword evidence="5" id="KW-1185">Reference proteome</keyword>
<dbReference type="InParanoid" id="A0A7G1G606"/>
<dbReference type="InterPro" id="IPR013785">
    <property type="entry name" value="Aldolase_TIM"/>
</dbReference>
<evidence type="ECO:0000313" key="4">
    <source>
        <dbReference type="EMBL" id="BBE31595.1"/>
    </source>
</evidence>
<dbReference type="EMBL" id="AP018712">
    <property type="protein sequence ID" value="BBE31595.1"/>
    <property type="molecule type" value="Genomic_DNA"/>
</dbReference>
<dbReference type="SUPFAM" id="SSF51412">
    <property type="entry name" value="Inosine monophosphate dehydrogenase (IMPDH)"/>
    <property type="match status" value="1"/>
</dbReference>
<dbReference type="InterPro" id="IPR004136">
    <property type="entry name" value="NMO"/>
</dbReference>
<dbReference type="CDD" id="cd04730">
    <property type="entry name" value="NPD_like"/>
    <property type="match status" value="1"/>
</dbReference>
<keyword evidence="3" id="KW-0560">Oxidoreductase</keyword>
<dbReference type="PANTHER" id="PTHR32332:SF18">
    <property type="entry name" value="2-NITROPROPANE DIOXYGENASE"/>
    <property type="match status" value="1"/>
</dbReference>
<keyword evidence="2" id="KW-0288">FMN</keyword>
<name>A0A7G1G606_9BACT</name>
<evidence type="ECO:0000256" key="2">
    <source>
        <dbReference type="ARBA" id="ARBA00022643"/>
    </source>
</evidence>
<keyword evidence="4" id="KW-0223">Dioxygenase</keyword>
<gene>
    <name evidence="4" type="ORF">OSSY52_17360</name>
</gene>
<sequence length="354" mass="38321">MIVIKLNIGGLVPKIPLIQGGMAVGVSLDNLAAAVANEGGIGIIGTAGIGMLIDGYQKKFKEANIESLKKVIRSAKEKTNGIIGVNIMVALTDYADMVKTAIKEKVDVIISGAGLPLQLPSFLEEGTKTKLIPVVSSVKAARVIFKRWLKKYNYIPDAFIVEGPKAGGHLGYNKEDLENPEYALEKSIEDVVLFSKEIEEKYGKIVPVIAAGGIDTSDQVKKFFKLGASGIQVGTPFITTKECDADIKFKETIINSKKEDITIIKSPVGLPGRAVKNKFLEDVENGMKKPFKCAYHCIKTCNFKEAPYCIAEALMNAARGDLENGFAFSGANGYKINKITTVKEVINNLFKEGI</sequence>
<dbReference type="Proteomes" id="UP000516361">
    <property type="component" value="Chromosome"/>
</dbReference>
<evidence type="ECO:0000256" key="1">
    <source>
        <dbReference type="ARBA" id="ARBA00022630"/>
    </source>
</evidence>
<organism evidence="4 5">
    <name type="scientific">Tepiditoga spiralis</name>
    <dbReference type="NCBI Taxonomy" id="2108365"/>
    <lineage>
        <taxon>Bacteria</taxon>
        <taxon>Thermotogati</taxon>
        <taxon>Thermotogota</taxon>
        <taxon>Thermotogae</taxon>
        <taxon>Petrotogales</taxon>
        <taxon>Petrotogaceae</taxon>
        <taxon>Tepiditoga</taxon>
    </lineage>
</organism>
<dbReference type="GO" id="GO:0051213">
    <property type="term" value="F:dioxygenase activity"/>
    <property type="evidence" value="ECO:0007669"/>
    <property type="project" value="UniProtKB-KW"/>
</dbReference>
<dbReference type="GO" id="GO:0018580">
    <property type="term" value="F:nitronate monooxygenase activity"/>
    <property type="evidence" value="ECO:0007669"/>
    <property type="project" value="InterPro"/>
</dbReference>
<dbReference type="KEGG" id="ocy:OSSY52_17360"/>
<evidence type="ECO:0000313" key="5">
    <source>
        <dbReference type="Proteomes" id="UP000516361"/>
    </source>
</evidence>
<dbReference type="Pfam" id="PF03060">
    <property type="entry name" value="NMO"/>
    <property type="match status" value="1"/>
</dbReference>
<accession>A0A7G1G606</accession>
<protein>
    <submittedName>
        <fullName evidence="4">2-nitropropane dioxygenase</fullName>
    </submittedName>
</protein>
<evidence type="ECO:0000256" key="3">
    <source>
        <dbReference type="ARBA" id="ARBA00023002"/>
    </source>
</evidence>
<dbReference type="AlphaFoldDB" id="A0A7G1G606"/>
<keyword evidence="1" id="KW-0285">Flavoprotein</keyword>
<dbReference type="Gene3D" id="3.20.20.70">
    <property type="entry name" value="Aldolase class I"/>
    <property type="match status" value="1"/>
</dbReference>
<proteinExistence type="predicted"/>
<reference evidence="4 5" key="1">
    <citation type="submission" date="2018-06" db="EMBL/GenBank/DDBJ databases">
        <title>Genome sequencing of Oceanotoga sp. sy52.</title>
        <authorList>
            <person name="Mori K."/>
        </authorList>
    </citation>
    <scope>NUCLEOTIDE SEQUENCE [LARGE SCALE GENOMIC DNA]</scope>
    <source>
        <strain evidence="5">sy52</strain>
    </source>
</reference>